<dbReference type="EMBL" id="REGN01002906">
    <property type="protein sequence ID" value="RNA25539.1"/>
    <property type="molecule type" value="Genomic_DNA"/>
</dbReference>
<organism evidence="2 3">
    <name type="scientific">Brachionus plicatilis</name>
    <name type="common">Marine rotifer</name>
    <name type="synonym">Brachionus muelleri</name>
    <dbReference type="NCBI Taxonomy" id="10195"/>
    <lineage>
        <taxon>Eukaryota</taxon>
        <taxon>Metazoa</taxon>
        <taxon>Spiralia</taxon>
        <taxon>Gnathifera</taxon>
        <taxon>Rotifera</taxon>
        <taxon>Eurotatoria</taxon>
        <taxon>Monogononta</taxon>
        <taxon>Pseudotrocha</taxon>
        <taxon>Ploima</taxon>
        <taxon>Brachionidae</taxon>
        <taxon>Brachionus</taxon>
    </lineage>
</organism>
<dbReference type="Proteomes" id="UP000276133">
    <property type="component" value="Unassembled WGS sequence"/>
</dbReference>
<evidence type="ECO:0000256" key="1">
    <source>
        <dbReference type="SAM" id="Phobius"/>
    </source>
</evidence>
<protein>
    <recommendedName>
        <fullName evidence="4">Transmembrane protein</fullName>
    </recommendedName>
</protein>
<reference evidence="2 3" key="1">
    <citation type="journal article" date="2018" name="Sci. Rep.">
        <title>Genomic signatures of local adaptation to the degree of environmental predictability in rotifers.</title>
        <authorList>
            <person name="Franch-Gras L."/>
            <person name="Hahn C."/>
            <person name="Garcia-Roger E.M."/>
            <person name="Carmona M.J."/>
            <person name="Serra M."/>
            <person name="Gomez A."/>
        </authorList>
    </citation>
    <scope>NUCLEOTIDE SEQUENCE [LARGE SCALE GENOMIC DNA]</scope>
    <source>
        <strain evidence="2">HYR1</strain>
    </source>
</reference>
<keyword evidence="1" id="KW-0472">Membrane</keyword>
<evidence type="ECO:0000313" key="3">
    <source>
        <dbReference type="Proteomes" id="UP000276133"/>
    </source>
</evidence>
<name>A0A3M7RPY3_BRAPC</name>
<sequence>MSMRIKHKIESICTVYIIVYVYINYVYKYKKSKIIYTKPFSFELVYLCHEFYLEIEINTKINKTLFKCLSNQTRSQRNLTVKQLNGRTVEQRCIQHQSELFQFLNEFCISFSSSFEGNI</sequence>
<keyword evidence="3" id="KW-1185">Reference proteome</keyword>
<feature type="transmembrane region" description="Helical" evidence="1">
    <location>
        <begin position="9"/>
        <end position="27"/>
    </location>
</feature>
<gene>
    <name evidence="2" type="ORF">BpHYR1_017018</name>
</gene>
<proteinExistence type="predicted"/>
<keyword evidence="1" id="KW-0812">Transmembrane</keyword>
<evidence type="ECO:0000313" key="2">
    <source>
        <dbReference type="EMBL" id="RNA25539.1"/>
    </source>
</evidence>
<comment type="caution">
    <text evidence="2">The sequence shown here is derived from an EMBL/GenBank/DDBJ whole genome shotgun (WGS) entry which is preliminary data.</text>
</comment>
<keyword evidence="1" id="KW-1133">Transmembrane helix</keyword>
<evidence type="ECO:0008006" key="4">
    <source>
        <dbReference type="Google" id="ProtNLM"/>
    </source>
</evidence>
<dbReference type="AlphaFoldDB" id="A0A3M7RPY3"/>
<accession>A0A3M7RPY3</accession>